<evidence type="ECO:0000313" key="4">
    <source>
        <dbReference type="Proteomes" id="UP001138500"/>
    </source>
</evidence>
<protein>
    <submittedName>
        <fullName evidence="3">PPP4R2</fullName>
    </submittedName>
</protein>
<feature type="region of interest" description="Disordered" evidence="2">
    <location>
        <begin position="366"/>
        <end position="548"/>
    </location>
</feature>
<dbReference type="GO" id="GO:0019888">
    <property type="term" value="F:protein phosphatase regulator activity"/>
    <property type="evidence" value="ECO:0007669"/>
    <property type="project" value="InterPro"/>
</dbReference>
<keyword evidence="4" id="KW-1185">Reference proteome</keyword>
<feature type="compositionally biased region" description="Low complexity" evidence="2">
    <location>
        <begin position="314"/>
        <end position="328"/>
    </location>
</feature>
<feature type="region of interest" description="Disordered" evidence="2">
    <location>
        <begin position="252"/>
        <end position="284"/>
    </location>
</feature>
<feature type="region of interest" description="Disordered" evidence="2">
    <location>
        <begin position="296"/>
        <end position="334"/>
    </location>
</feature>
<dbReference type="GO" id="GO:0005737">
    <property type="term" value="C:cytoplasm"/>
    <property type="evidence" value="ECO:0007669"/>
    <property type="project" value="TreeGrafter"/>
</dbReference>
<feature type="compositionally biased region" description="Basic and acidic residues" evidence="2">
    <location>
        <begin position="520"/>
        <end position="535"/>
    </location>
</feature>
<feature type="compositionally biased region" description="Polar residues" evidence="2">
    <location>
        <begin position="211"/>
        <end position="224"/>
    </location>
</feature>
<feature type="region of interest" description="Disordered" evidence="2">
    <location>
        <begin position="211"/>
        <end position="235"/>
    </location>
</feature>
<proteinExistence type="inferred from homology"/>
<dbReference type="AlphaFoldDB" id="A0A9W7SMA5"/>
<dbReference type="OrthoDB" id="341898at2759"/>
<reference evidence="3 4" key="2">
    <citation type="journal article" date="2021" name="Curr. Genet.">
        <title>Genetic response to nitrogen starvation in the aggressive Eucalyptus foliar pathogen Teratosphaeria destructans.</title>
        <authorList>
            <person name="Havenga M."/>
            <person name="Wingfield B.D."/>
            <person name="Wingfield M.J."/>
            <person name="Dreyer L.L."/>
            <person name="Roets F."/>
            <person name="Aylward J."/>
        </authorList>
    </citation>
    <scope>NUCLEOTIDE SEQUENCE [LARGE SCALE GENOMIC DNA]</scope>
    <source>
        <strain evidence="3">CMW44962</strain>
    </source>
</reference>
<dbReference type="GO" id="GO:0030289">
    <property type="term" value="C:protein phosphatase 4 complex"/>
    <property type="evidence" value="ECO:0007669"/>
    <property type="project" value="InterPro"/>
</dbReference>
<reference evidence="3 4" key="1">
    <citation type="journal article" date="2018" name="IMA Fungus">
        <title>IMA Genome-F 10: Nine draft genome sequences of Claviceps purpurea s.lat., including C. arundinis, C. humidiphila, and C. cf. spartinae, pseudomolecules for the pitch canker pathogen Fusarium circinatum, draft genome of Davidsoniella eucalypti, Grosmannia galeiformis, Quambalaria eucalypti, and Teratosphaeria destructans.</title>
        <authorList>
            <person name="Wingfield B.D."/>
            <person name="Liu M."/>
            <person name="Nguyen H.D."/>
            <person name="Lane F.A."/>
            <person name="Morgan S.W."/>
            <person name="De Vos L."/>
            <person name="Wilken P.M."/>
            <person name="Duong T.A."/>
            <person name="Aylward J."/>
            <person name="Coetzee M.P."/>
            <person name="Dadej K."/>
            <person name="De Beer Z.W."/>
            <person name="Findlay W."/>
            <person name="Havenga M."/>
            <person name="Kolarik M."/>
            <person name="Menzies J.G."/>
            <person name="Naidoo K."/>
            <person name="Pochopski O."/>
            <person name="Shoukouhi P."/>
            <person name="Santana Q.C."/>
            <person name="Seifert K.A."/>
            <person name="Soal N."/>
            <person name="Steenkamp E.T."/>
            <person name="Tatham C.T."/>
            <person name="van der Nest M.A."/>
            <person name="Wingfield M.J."/>
        </authorList>
    </citation>
    <scope>NUCLEOTIDE SEQUENCE [LARGE SCALE GENOMIC DNA]</scope>
    <source>
        <strain evidence="3">CMW44962</strain>
    </source>
</reference>
<dbReference type="Pfam" id="PF09184">
    <property type="entry name" value="PPP4R2"/>
    <property type="match status" value="1"/>
</dbReference>
<feature type="region of interest" description="Disordered" evidence="2">
    <location>
        <begin position="57"/>
        <end position="137"/>
    </location>
</feature>
<feature type="compositionally biased region" description="Basic and acidic residues" evidence="2">
    <location>
        <begin position="485"/>
        <end position="512"/>
    </location>
</feature>
<dbReference type="PANTHER" id="PTHR16487">
    <property type="entry name" value="PPP4R2-RELATED PROTEIN"/>
    <property type="match status" value="1"/>
</dbReference>
<feature type="compositionally biased region" description="Polar residues" evidence="2">
    <location>
        <begin position="371"/>
        <end position="387"/>
    </location>
</feature>
<comment type="caution">
    <text evidence="3">The sequence shown here is derived from an EMBL/GenBank/DDBJ whole genome shotgun (WGS) entry which is preliminary data.</text>
</comment>
<dbReference type="GO" id="GO:0005634">
    <property type="term" value="C:nucleus"/>
    <property type="evidence" value="ECO:0007669"/>
    <property type="project" value="TreeGrafter"/>
</dbReference>
<name>A0A9W7SMA5_9PEZI</name>
<feature type="compositionally biased region" description="Polar residues" evidence="2">
    <location>
        <begin position="296"/>
        <end position="313"/>
    </location>
</feature>
<comment type="similarity">
    <text evidence="1">Belongs to the PPP4R2 family.</text>
</comment>
<dbReference type="InterPro" id="IPR015267">
    <property type="entry name" value="PPP4R2"/>
</dbReference>
<dbReference type="EMBL" id="RIBY02002167">
    <property type="protein sequence ID" value="KAH9823747.1"/>
    <property type="molecule type" value="Genomic_DNA"/>
</dbReference>
<evidence type="ECO:0000256" key="1">
    <source>
        <dbReference type="ARBA" id="ARBA00009207"/>
    </source>
</evidence>
<dbReference type="PANTHER" id="PTHR16487:SF0">
    <property type="entry name" value="PROTEIN PHOSPHATASE 4 REGULATORY SUBUNIT 2-RELATED"/>
    <property type="match status" value="1"/>
</dbReference>
<feature type="compositionally biased region" description="Basic and acidic residues" evidence="2">
    <location>
        <begin position="397"/>
        <end position="406"/>
    </location>
</feature>
<sequence>MASSEEILIQAAEDGSIDVSEWPRVLEDLLKRLHDIVYNDFPLPSVPLPSPIPASAIDPEVVASTPPPAQHATQPEAQHSDLPGPADSNEPPPNSQSSTKENDAPASAAASRPSVGFQLNHDQQPHDSIPNAPGTLPPDLLSMYQSCARILEKDFIQSPPYTIQRVAELVLQPKKHYRFLPQYLRALDRVVSVGSPVTDFPLPTQSATTNGSFLVNGDSHNNTITERDGLGSDESLGGALLTPIPWLRSNNNPLAGNTAAGSQEGELHSESTETIEGPNGAGSIETVSVTVNGISSTNTAIPQSNSTPASPTLSEQSDASTSSTESISGQQDAVTQGELLRQEQIHGVVPVNQMVPRRALISGGAVAAGRSESTTSSQVKSTGSVQNEDTEMEEKPEETPHARGPEEIGMADMGPQSKALGGRELDMEAAAGRAKSPPGQQAPVQVGSPPVTTQEQRPGGPPRAEVAQQLARQAAQDDAGQPGKDPQDAEKDVDQLKEAMDEDKKDEAKDADGDVVLADVDGRSAEEAAHAEATDASRAQVASDATTL</sequence>
<dbReference type="Proteomes" id="UP001138500">
    <property type="component" value="Unassembled WGS sequence"/>
</dbReference>
<evidence type="ECO:0000313" key="3">
    <source>
        <dbReference type="EMBL" id="KAH9823747.1"/>
    </source>
</evidence>
<gene>
    <name evidence="3" type="ORF">Tdes44962_MAKER04491</name>
</gene>
<feature type="compositionally biased region" description="Low complexity" evidence="2">
    <location>
        <begin position="104"/>
        <end position="114"/>
    </location>
</feature>
<accession>A0A9W7SMA5</accession>
<organism evidence="3 4">
    <name type="scientific">Teratosphaeria destructans</name>
    <dbReference type="NCBI Taxonomy" id="418781"/>
    <lineage>
        <taxon>Eukaryota</taxon>
        <taxon>Fungi</taxon>
        <taxon>Dikarya</taxon>
        <taxon>Ascomycota</taxon>
        <taxon>Pezizomycotina</taxon>
        <taxon>Dothideomycetes</taxon>
        <taxon>Dothideomycetidae</taxon>
        <taxon>Mycosphaerellales</taxon>
        <taxon>Teratosphaeriaceae</taxon>
        <taxon>Teratosphaeria</taxon>
    </lineage>
</organism>
<feature type="compositionally biased region" description="Polar residues" evidence="2">
    <location>
        <begin position="252"/>
        <end position="261"/>
    </location>
</feature>
<evidence type="ECO:0000256" key="2">
    <source>
        <dbReference type="SAM" id="MobiDB-lite"/>
    </source>
</evidence>
<feature type="compositionally biased region" description="Low complexity" evidence="2">
    <location>
        <begin position="467"/>
        <end position="481"/>
    </location>
</feature>